<reference evidence="9 10" key="1">
    <citation type="submission" date="2017-07" db="EMBL/GenBank/DDBJ databases">
        <title>Leptospira spp. isolated from tropical soils.</title>
        <authorList>
            <person name="Thibeaux R."/>
            <person name="Iraola G."/>
            <person name="Ferres I."/>
            <person name="Bierque E."/>
            <person name="Girault D."/>
            <person name="Soupe-Gilbert M.-E."/>
            <person name="Picardeau M."/>
            <person name="Goarant C."/>
        </authorList>
    </citation>
    <scope>NUCLEOTIDE SEQUENCE [LARGE SCALE GENOMIC DNA]</scope>
    <source>
        <strain evidence="9 10">FH2-C-A2</strain>
    </source>
</reference>
<dbReference type="CDD" id="cd06170">
    <property type="entry name" value="LuxR_C_like"/>
    <property type="match status" value="1"/>
</dbReference>
<gene>
    <name evidence="8" type="ORF">ACE5IX_07740</name>
    <name evidence="9" type="ORF">CH371_19425</name>
</gene>
<dbReference type="GO" id="GO:0000160">
    <property type="term" value="P:phosphorelay signal transduction system"/>
    <property type="evidence" value="ECO:0007669"/>
    <property type="project" value="InterPro"/>
</dbReference>
<dbReference type="Proteomes" id="UP000231912">
    <property type="component" value="Unassembled WGS sequence"/>
</dbReference>
<evidence type="ECO:0000313" key="10">
    <source>
        <dbReference type="Proteomes" id="UP000231912"/>
    </source>
</evidence>
<organism evidence="9 10">
    <name type="scientific">Leptospira wolffii</name>
    <dbReference type="NCBI Taxonomy" id="409998"/>
    <lineage>
        <taxon>Bacteria</taxon>
        <taxon>Pseudomonadati</taxon>
        <taxon>Spirochaetota</taxon>
        <taxon>Spirochaetia</taxon>
        <taxon>Leptospirales</taxon>
        <taxon>Leptospiraceae</taxon>
        <taxon>Leptospira</taxon>
    </lineage>
</organism>
<dbReference type="Pfam" id="PF00072">
    <property type="entry name" value="Response_reg"/>
    <property type="match status" value="1"/>
</dbReference>
<dbReference type="PANTHER" id="PTHR43214">
    <property type="entry name" value="TWO-COMPONENT RESPONSE REGULATOR"/>
    <property type="match status" value="1"/>
</dbReference>
<evidence type="ECO:0000256" key="4">
    <source>
        <dbReference type="ARBA" id="ARBA00023163"/>
    </source>
</evidence>
<keyword evidence="11" id="KW-1185">Reference proteome</keyword>
<keyword evidence="3 9" id="KW-0238">DNA-binding</keyword>
<dbReference type="RefSeq" id="WP_100760336.1">
    <property type="nucleotide sequence ID" value="NZ_JBHILI010000004.1"/>
</dbReference>
<comment type="caution">
    <text evidence="9">The sequence shown here is derived from an EMBL/GenBank/DDBJ whole genome shotgun (WGS) entry which is preliminary data.</text>
</comment>
<keyword evidence="4" id="KW-0804">Transcription</keyword>
<feature type="domain" description="HTH luxR-type" evidence="6">
    <location>
        <begin position="147"/>
        <end position="212"/>
    </location>
</feature>
<dbReference type="CDD" id="cd17535">
    <property type="entry name" value="REC_NarL-like"/>
    <property type="match status" value="1"/>
</dbReference>
<dbReference type="PROSITE" id="PS00622">
    <property type="entry name" value="HTH_LUXR_1"/>
    <property type="match status" value="1"/>
</dbReference>
<accession>A0A2M9Z771</accession>
<evidence type="ECO:0000256" key="5">
    <source>
        <dbReference type="PROSITE-ProRule" id="PRU00169"/>
    </source>
</evidence>
<evidence type="ECO:0000259" key="7">
    <source>
        <dbReference type="PROSITE" id="PS50110"/>
    </source>
</evidence>
<name>A0A2M9Z771_9LEPT</name>
<evidence type="ECO:0000313" key="9">
    <source>
        <dbReference type="EMBL" id="PJZ64281.1"/>
    </source>
</evidence>
<dbReference type="GO" id="GO:0003677">
    <property type="term" value="F:DNA binding"/>
    <property type="evidence" value="ECO:0007669"/>
    <property type="project" value="UniProtKB-KW"/>
</dbReference>
<dbReference type="SUPFAM" id="SSF52172">
    <property type="entry name" value="CheY-like"/>
    <property type="match status" value="1"/>
</dbReference>
<dbReference type="Pfam" id="PF00196">
    <property type="entry name" value="GerE"/>
    <property type="match status" value="1"/>
</dbReference>
<dbReference type="InterPro" id="IPR039420">
    <property type="entry name" value="WalR-like"/>
</dbReference>
<dbReference type="PROSITE" id="PS50043">
    <property type="entry name" value="HTH_LUXR_2"/>
    <property type="match status" value="1"/>
</dbReference>
<dbReference type="EMBL" id="NPDT01000011">
    <property type="protein sequence ID" value="PJZ64281.1"/>
    <property type="molecule type" value="Genomic_DNA"/>
</dbReference>
<dbReference type="EMBL" id="JBHILJ010000003">
    <property type="protein sequence ID" value="MFB5736392.1"/>
    <property type="molecule type" value="Genomic_DNA"/>
</dbReference>
<proteinExistence type="predicted"/>
<dbReference type="Proteomes" id="UP001580391">
    <property type="component" value="Unassembled WGS sequence"/>
</dbReference>
<dbReference type="SMART" id="SM00421">
    <property type="entry name" value="HTH_LUXR"/>
    <property type="match status" value="1"/>
</dbReference>
<evidence type="ECO:0000313" key="11">
    <source>
        <dbReference type="Proteomes" id="UP001580391"/>
    </source>
</evidence>
<keyword evidence="1 5" id="KW-0597">Phosphoprotein</keyword>
<dbReference type="PRINTS" id="PR00038">
    <property type="entry name" value="HTHLUXR"/>
</dbReference>
<dbReference type="InterPro" id="IPR000792">
    <property type="entry name" value="Tscrpt_reg_LuxR_C"/>
</dbReference>
<dbReference type="GO" id="GO:0006355">
    <property type="term" value="P:regulation of DNA-templated transcription"/>
    <property type="evidence" value="ECO:0007669"/>
    <property type="project" value="InterPro"/>
</dbReference>
<protein>
    <submittedName>
        <fullName evidence="8 9">Response regulator</fullName>
    </submittedName>
</protein>
<dbReference type="SMART" id="SM00448">
    <property type="entry name" value="REC"/>
    <property type="match status" value="1"/>
</dbReference>
<dbReference type="AlphaFoldDB" id="A0A2M9Z771"/>
<dbReference type="SUPFAM" id="SSF46894">
    <property type="entry name" value="C-terminal effector domain of the bipartite response regulators"/>
    <property type="match status" value="1"/>
</dbReference>
<reference evidence="8 11" key="2">
    <citation type="submission" date="2024-09" db="EMBL/GenBank/DDBJ databases">
        <title>Taxonomic and Genotyping Characterization of Leptospira Strains isolated from Multiple Sources in Colombia highlights the importance of intermediate species.</title>
        <authorList>
            <person name="Torres Higuera L."/>
            <person name="Rojas Tapias D."/>
            <person name="Jimenez Velasquez S."/>
            <person name="Renjifo Ibanez C."/>
        </authorList>
    </citation>
    <scope>NUCLEOTIDE SEQUENCE [LARGE SCALE GENOMIC DNA]</scope>
    <source>
        <strain evidence="8 11">Lep080</strain>
    </source>
</reference>
<evidence type="ECO:0000256" key="2">
    <source>
        <dbReference type="ARBA" id="ARBA00023015"/>
    </source>
</evidence>
<sequence length="217" mass="24164">MAPRNSKKIFLIDDHALVRSGLKAEIESDGTYQVSGTASSIREGIKIMSFSPVDLLICDVSLQGENGIQEFQSLKSKFPDLKIVFLTMHKDWSYLQDAVAAGADGYLLKSDSTDSILSSIKKVFAGGRVFPGEIANFSYNPIQIEEAREAVQKLTKREKDILAHLAKGKLNREIAENLELSVRTVETHRASILKKLQIENTVELTRLLVQLKSLNFL</sequence>
<dbReference type="InterPro" id="IPR016032">
    <property type="entry name" value="Sig_transdc_resp-reg_C-effctor"/>
</dbReference>
<evidence type="ECO:0000259" key="6">
    <source>
        <dbReference type="PROSITE" id="PS50043"/>
    </source>
</evidence>
<feature type="modified residue" description="4-aspartylphosphate" evidence="5">
    <location>
        <position position="59"/>
    </location>
</feature>
<dbReference type="PANTHER" id="PTHR43214:SF41">
    <property type="entry name" value="NITRATE_NITRITE RESPONSE REGULATOR PROTEIN NARP"/>
    <property type="match status" value="1"/>
</dbReference>
<evidence type="ECO:0000256" key="1">
    <source>
        <dbReference type="ARBA" id="ARBA00022553"/>
    </source>
</evidence>
<dbReference type="InterPro" id="IPR058245">
    <property type="entry name" value="NreC/VraR/RcsB-like_REC"/>
</dbReference>
<dbReference type="PROSITE" id="PS50110">
    <property type="entry name" value="RESPONSE_REGULATORY"/>
    <property type="match status" value="1"/>
</dbReference>
<feature type="domain" description="Response regulatory" evidence="7">
    <location>
        <begin position="8"/>
        <end position="124"/>
    </location>
</feature>
<evidence type="ECO:0000256" key="3">
    <source>
        <dbReference type="ARBA" id="ARBA00023125"/>
    </source>
</evidence>
<dbReference type="InterPro" id="IPR001789">
    <property type="entry name" value="Sig_transdc_resp-reg_receiver"/>
</dbReference>
<evidence type="ECO:0000313" key="8">
    <source>
        <dbReference type="EMBL" id="MFB5736392.1"/>
    </source>
</evidence>
<dbReference type="Gene3D" id="3.40.50.2300">
    <property type="match status" value="1"/>
</dbReference>
<keyword evidence="2" id="KW-0805">Transcription regulation</keyword>
<dbReference type="InterPro" id="IPR011006">
    <property type="entry name" value="CheY-like_superfamily"/>
</dbReference>